<dbReference type="Proteomes" id="UP000243140">
    <property type="component" value="Unassembled WGS sequence"/>
</dbReference>
<gene>
    <name evidence="1" type="ORF">BST29_16120</name>
</gene>
<organism evidence="1 2">
    <name type="scientific">Mycobacterium malmoense</name>
    <dbReference type="NCBI Taxonomy" id="1780"/>
    <lineage>
        <taxon>Bacteria</taxon>
        <taxon>Bacillati</taxon>
        <taxon>Actinomycetota</taxon>
        <taxon>Actinomycetes</taxon>
        <taxon>Mycobacteriales</taxon>
        <taxon>Mycobacteriaceae</taxon>
        <taxon>Mycobacterium</taxon>
    </lineage>
</organism>
<keyword evidence="2" id="KW-1185">Reference proteome</keyword>
<dbReference type="EMBL" id="MVHV01000016">
    <property type="protein sequence ID" value="ORA80711.1"/>
    <property type="molecule type" value="Genomic_DNA"/>
</dbReference>
<proteinExistence type="predicted"/>
<comment type="caution">
    <text evidence="1">The sequence shown here is derived from an EMBL/GenBank/DDBJ whole genome shotgun (WGS) entry which is preliminary data.</text>
</comment>
<name>A0ABX3SRI6_MYCMA</name>
<reference evidence="1 2" key="1">
    <citation type="submission" date="2017-02" db="EMBL/GenBank/DDBJ databases">
        <title>The new phylogeny of genus Mycobacterium.</title>
        <authorList>
            <person name="Tortoli E."/>
            <person name="Trovato A."/>
            <person name="Cirillo D.M."/>
        </authorList>
    </citation>
    <scope>NUCLEOTIDE SEQUENCE [LARGE SCALE GENOMIC DNA]</scope>
    <source>
        <strain evidence="1 2">IP1130001</strain>
    </source>
</reference>
<protein>
    <submittedName>
        <fullName evidence="1">Uncharacterized protein</fullName>
    </submittedName>
</protein>
<evidence type="ECO:0000313" key="2">
    <source>
        <dbReference type="Proteomes" id="UP000243140"/>
    </source>
</evidence>
<evidence type="ECO:0000313" key="1">
    <source>
        <dbReference type="EMBL" id="ORA80711.1"/>
    </source>
</evidence>
<sequence length="94" mass="10767">MTQRFEAVTLRGIEQGKRLFNYNPTRYIVMVRERGAVGAAKQVLRRGPIPDGFTTLAHINGRPDLTTEYTALMPEFQELFTEEELAVARERLGR</sequence>
<accession>A0ABX3SRI6</accession>